<dbReference type="SUPFAM" id="SSF52540">
    <property type="entry name" value="P-loop containing nucleoside triphosphate hydrolases"/>
    <property type="match status" value="1"/>
</dbReference>
<evidence type="ECO:0000313" key="10">
    <source>
        <dbReference type="Proteomes" id="UP000832041"/>
    </source>
</evidence>
<dbReference type="EMBL" id="CP051627">
    <property type="protein sequence ID" value="UPT20653.1"/>
    <property type="molecule type" value="Genomic_DNA"/>
</dbReference>
<evidence type="ECO:0000256" key="3">
    <source>
        <dbReference type="ARBA" id="ARBA00022448"/>
    </source>
</evidence>
<keyword evidence="6" id="KW-0046">Antibiotic resistance</keyword>
<dbReference type="InterPro" id="IPR027417">
    <property type="entry name" value="P-loop_NTPase"/>
</dbReference>
<feature type="compositionally biased region" description="Low complexity" evidence="7">
    <location>
        <begin position="93"/>
        <end position="102"/>
    </location>
</feature>
<dbReference type="InterPro" id="IPR003959">
    <property type="entry name" value="ATPase_AAA_core"/>
</dbReference>
<dbReference type="PANTHER" id="PTHR42711:SF5">
    <property type="entry name" value="ABC TRANSPORTER ATP-BINDING PROTEIN NATA"/>
    <property type="match status" value="1"/>
</dbReference>
<organism evidence="9 10">
    <name type="scientific">Thermobifida alba</name>
    <name type="common">Thermomonospora alba</name>
    <dbReference type="NCBI Taxonomy" id="53522"/>
    <lineage>
        <taxon>Bacteria</taxon>
        <taxon>Bacillati</taxon>
        <taxon>Actinomycetota</taxon>
        <taxon>Actinomycetes</taxon>
        <taxon>Streptosporangiales</taxon>
        <taxon>Nocardiopsidaceae</taxon>
        <taxon>Thermobifida</taxon>
    </lineage>
</organism>
<feature type="compositionally biased region" description="Polar residues" evidence="7">
    <location>
        <begin position="104"/>
        <end position="113"/>
    </location>
</feature>
<dbReference type="PANTHER" id="PTHR42711">
    <property type="entry name" value="ABC TRANSPORTER ATP-BINDING PROTEIN"/>
    <property type="match status" value="1"/>
</dbReference>
<proteinExistence type="inferred from homology"/>
<keyword evidence="3" id="KW-0813">Transport</keyword>
<protein>
    <submittedName>
        <fullName evidence="9">ATP-binding cassette domain-containing protein</fullName>
    </submittedName>
</protein>
<dbReference type="Proteomes" id="UP000832041">
    <property type="component" value="Chromosome"/>
</dbReference>
<evidence type="ECO:0000256" key="7">
    <source>
        <dbReference type="SAM" id="MobiDB-lite"/>
    </source>
</evidence>
<keyword evidence="5 9" id="KW-0067">ATP-binding</keyword>
<feature type="domain" description="ATPase AAA-type core" evidence="8">
    <location>
        <begin position="136"/>
        <end position="263"/>
    </location>
</feature>
<name>A0ABY4KYZ1_THEAE</name>
<evidence type="ECO:0000256" key="2">
    <source>
        <dbReference type="ARBA" id="ARBA00005417"/>
    </source>
</evidence>
<evidence type="ECO:0000313" key="9">
    <source>
        <dbReference type="EMBL" id="UPT20653.1"/>
    </source>
</evidence>
<dbReference type="Gene3D" id="3.40.50.300">
    <property type="entry name" value="P-loop containing nucleotide triphosphate hydrolases"/>
    <property type="match status" value="1"/>
</dbReference>
<gene>
    <name evidence="9" type="ORF">FOF52_06470</name>
</gene>
<evidence type="ECO:0000256" key="1">
    <source>
        <dbReference type="ARBA" id="ARBA00004202"/>
    </source>
</evidence>
<sequence>MSIPPRRTELDLLRSARCPGALHRSFQAGGRSALHSAFAAAASSSTIATSPANPSSNSASHSASQSTGRSSTSPRQWCTGSSPGPRRSRRSFVPRFPSSKRPLTSETAKPSTNALNIRLQAATRSAGIPASIRASQRGHHAHRLRQDYRPAQQREHQRIPVRHGPGPRVHASGLQGLRRRELGRAVNEISEVLQITGYLDRRVGVLSGGQQRRVQAAAAMIHKPAPLLLDEPTAGMDPEARQSFLKAVRDHAHTGATVIYTTHYLPELTELGAEHRTDLARILGGDHAQGRGGG</sequence>
<dbReference type="RefSeq" id="WP_248592931.1">
    <property type="nucleotide sequence ID" value="NZ_BAABEB010000012.1"/>
</dbReference>
<evidence type="ECO:0000256" key="6">
    <source>
        <dbReference type="ARBA" id="ARBA00023251"/>
    </source>
</evidence>
<evidence type="ECO:0000259" key="8">
    <source>
        <dbReference type="Pfam" id="PF13304"/>
    </source>
</evidence>
<keyword evidence="10" id="KW-1185">Reference proteome</keyword>
<feature type="region of interest" description="Disordered" evidence="7">
    <location>
        <begin position="47"/>
        <end position="113"/>
    </location>
</feature>
<comment type="subcellular location">
    <subcellularLocation>
        <location evidence="1">Cell membrane</location>
        <topology evidence="1">Peripheral membrane protein</topology>
    </subcellularLocation>
</comment>
<reference evidence="9 10" key="1">
    <citation type="submission" date="2020-04" db="EMBL/GenBank/DDBJ databases">
        <title>Thermobifida alba genome sequencing and assembly.</title>
        <authorList>
            <person name="Luzics S."/>
            <person name="Horvath B."/>
            <person name="Nagy I."/>
            <person name="Toth A."/>
            <person name="Nagy I."/>
            <person name="Kukolya J."/>
        </authorList>
    </citation>
    <scope>NUCLEOTIDE SEQUENCE [LARGE SCALE GENOMIC DNA]</scope>
    <source>
        <strain evidence="9 10">DSM 43795</strain>
    </source>
</reference>
<accession>A0ABY4KYZ1</accession>
<comment type="similarity">
    <text evidence="2">Belongs to the ABC transporter superfamily.</text>
</comment>
<keyword evidence="4" id="KW-0547">Nucleotide-binding</keyword>
<dbReference type="Pfam" id="PF13304">
    <property type="entry name" value="AAA_21"/>
    <property type="match status" value="1"/>
</dbReference>
<dbReference type="InterPro" id="IPR050763">
    <property type="entry name" value="ABC_transporter_ATP-binding"/>
</dbReference>
<dbReference type="GO" id="GO:0005524">
    <property type="term" value="F:ATP binding"/>
    <property type="evidence" value="ECO:0007669"/>
    <property type="project" value="UniProtKB-KW"/>
</dbReference>
<evidence type="ECO:0000256" key="4">
    <source>
        <dbReference type="ARBA" id="ARBA00022741"/>
    </source>
</evidence>
<evidence type="ECO:0000256" key="5">
    <source>
        <dbReference type="ARBA" id="ARBA00022840"/>
    </source>
</evidence>
<feature type="compositionally biased region" description="Low complexity" evidence="7">
    <location>
        <begin position="47"/>
        <end position="85"/>
    </location>
</feature>